<dbReference type="InterPro" id="IPR000387">
    <property type="entry name" value="Tyr_Pase_dom"/>
</dbReference>
<accession>A0A5M3MSB2</accession>
<comment type="caution">
    <text evidence="8">The sequence shown here is derived from an EMBL/GenBank/DDBJ whole genome shotgun (WGS) entry which is preliminary data.</text>
</comment>
<dbReference type="PANTHER" id="PTHR10159">
    <property type="entry name" value="DUAL SPECIFICITY PROTEIN PHOSPHATASE"/>
    <property type="match status" value="1"/>
</dbReference>
<dbReference type="OrthoDB" id="273181at2759"/>
<evidence type="ECO:0000256" key="3">
    <source>
        <dbReference type="ARBA" id="ARBA00022801"/>
    </source>
</evidence>
<evidence type="ECO:0000256" key="2">
    <source>
        <dbReference type="ARBA" id="ARBA00013064"/>
    </source>
</evidence>
<dbReference type="InterPro" id="IPR029021">
    <property type="entry name" value="Prot-tyrosine_phosphatase-like"/>
</dbReference>
<dbReference type="AlphaFoldDB" id="A0A5M3MSB2"/>
<organism evidence="8 9">
    <name type="scientific">Coniophora puteana (strain RWD-64-598)</name>
    <name type="common">Brown rot fungus</name>
    <dbReference type="NCBI Taxonomy" id="741705"/>
    <lineage>
        <taxon>Eukaryota</taxon>
        <taxon>Fungi</taxon>
        <taxon>Dikarya</taxon>
        <taxon>Basidiomycota</taxon>
        <taxon>Agaricomycotina</taxon>
        <taxon>Agaricomycetes</taxon>
        <taxon>Agaricomycetidae</taxon>
        <taxon>Boletales</taxon>
        <taxon>Coniophorineae</taxon>
        <taxon>Coniophoraceae</taxon>
        <taxon>Coniophora</taxon>
    </lineage>
</organism>
<feature type="domain" description="Tyrosine-protein phosphatase" evidence="6">
    <location>
        <begin position="38"/>
        <end position="181"/>
    </location>
</feature>
<dbReference type="Gene3D" id="3.90.190.10">
    <property type="entry name" value="Protein tyrosine phosphatase superfamily"/>
    <property type="match status" value="1"/>
</dbReference>
<gene>
    <name evidence="8" type="ORF">CONPUDRAFT_124800</name>
</gene>
<evidence type="ECO:0000259" key="7">
    <source>
        <dbReference type="PROSITE" id="PS50056"/>
    </source>
</evidence>
<dbReference type="PROSITE" id="PS50056">
    <property type="entry name" value="TYR_PHOSPHATASE_2"/>
    <property type="match status" value="1"/>
</dbReference>
<dbReference type="Proteomes" id="UP000053558">
    <property type="component" value="Unassembled WGS sequence"/>
</dbReference>
<dbReference type="PROSITE" id="PS50054">
    <property type="entry name" value="TYR_PHOSPHATASE_DUAL"/>
    <property type="match status" value="1"/>
</dbReference>
<protein>
    <recommendedName>
        <fullName evidence="2">protein-tyrosine-phosphatase</fullName>
        <ecNumber evidence="2">3.1.3.48</ecNumber>
    </recommendedName>
</protein>
<dbReference type="GO" id="GO:0005737">
    <property type="term" value="C:cytoplasm"/>
    <property type="evidence" value="ECO:0007669"/>
    <property type="project" value="TreeGrafter"/>
</dbReference>
<feature type="compositionally biased region" description="Low complexity" evidence="5">
    <location>
        <begin position="214"/>
        <end position="237"/>
    </location>
</feature>
<dbReference type="EMBL" id="JH711578">
    <property type="protein sequence ID" value="EIW81634.1"/>
    <property type="molecule type" value="Genomic_DNA"/>
</dbReference>
<evidence type="ECO:0000259" key="6">
    <source>
        <dbReference type="PROSITE" id="PS50054"/>
    </source>
</evidence>
<dbReference type="Pfam" id="PF00782">
    <property type="entry name" value="DSPc"/>
    <property type="match status" value="1"/>
</dbReference>
<dbReference type="GO" id="GO:0008330">
    <property type="term" value="F:protein tyrosine/threonine phosphatase activity"/>
    <property type="evidence" value="ECO:0007669"/>
    <property type="project" value="TreeGrafter"/>
</dbReference>
<evidence type="ECO:0000313" key="8">
    <source>
        <dbReference type="EMBL" id="EIW81634.1"/>
    </source>
</evidence>
<evidence type="ECO:0000313" key="9">
    <source>
        <dbReference type="Proteomes" id="UP000053558"/>
    </source>
</evidence>
<dbReference type="GO" id="GO:0033550">
    <property type="term" value="F:MAP kinase tyrosine phosphatase activity"/>
    <property type="evidence" value="ECO:0007669"/>
    <property type="project" value="TreeGrafter"/>
</dbReference>
<dbReference type="KEGG" id="cput:CONPUDRAFT_124800"/>
<evidence type="ECO:0000256" key="5">
    <source>
        <dbReference type="SAM" id="MobiDB-lite"/>
    </source>
</evidence>
<dbReference type="OMA" id="REARCME"/>
<dbReference type="CDD" id="cd14498">
    <property type="entry name" value="DSP"/>
    <property type="match status" value="1"/>
</dbReference>
<sequence>MMICFDDMSPEIMESMCTPMHRILPTSSPASVAVPSKQNSHPLGSLYLGSISATMDRELLSSHKITHLVQVLDAPWVPITEKDGFRCLRISILDAPTADLRPHLEGACNFISNALQAGSNVLVHCQQGVSRSSSVVIAYLIHNLGMSYDQAFALVKKRRPCIRPNTGFVSVLRAWEGKWRAQVAASTPASPATAAPQIRRFNTSYMGLHHHSNSPHSMASPSGSSSPAAPSSTSGAGKHVGGAGSASASASAASSTSSPSSGAGGAGHAGGIAAPSMARGVSYAGHGNAPTFTLKAPPAFHMKHRASAAAPHAVTPVHAS</sequence>
<dbReference type="InterPro" id="IPR000340">
    <property type="entry name" value="Dual-sp_phosphatase_cat-dom"/>
</dbReference>
<feature type="compositionally biased region" description="Low complexity" evidence="5">
    <location>
        <begin position="245"/>
        <end position="261"/>
    </location>
</feature>
<dbReference type="RefSeq" id="XP_007768933.1">
    <property type="nucleotide sequence ID" value="XM_007770743.1"/>
</dbReference>
<feature type="region of interest" description="Disordered" evidence="5">
    <location>
        <begin position="207"/>
        <end position="269"/>
    </location>
</feature>
<keyword evidence="9" id="KW-1185">Reference proteome</keyword>
<dbReference type="InterPro" id="IPR020422">
    <property type="entry name" value="TYR_PHOSPHATASE_DUAL_dom"/>
</dbReference>
<evidence type="ECO:0000256" key="1">
    <source>
        <dbReference type="ARBA" id="ARBA00008601"/>
    </source>
</evidence>
<dbReference type="GO" id="GO:0017017">
    <property type="term" value="F:MAP kinase tyrosine/serine/threonine phosphatase activity"/>
    <property type="evidence" value="ECO:0007669"/>
    <property type="project" value="TreeGrafter"/>
</dbReference>
<dbReference type="PROSITE" id="PS00383">
    <property type="entry name" value="TYR_PHOSPHATASE_1"/>
    <property type="match status" value="1"/>
</dbReference>
<dbReference type="GO" id="GO:0043409">
    <property type="term" value="P:negative regulation of MAPK cascade"/>
    <property type="evidence" value="ECO:0007669"/>
    <property type="project" value="TreeGrafter"/>
</dbReference>
<dbReference type="SUPFAM" id="SSF52799">
    <property type="entry name" value="(Phosphotyrosine protein) phosphatases II"/>
    <property type="match status" value="1"/>
</dbReference>
<dbReference type="GeneID" id="19199850"/>
<keyword evidence="3" id="KW-0378">Hydrolase</keyword>
<dbReference type="SMART" id="SM00195">
    <property type="entry name" value="DSPc"/>
    <property type="match status" value="1"/>
</dbReference>
<comment type="similarity">
    <text evidence="1">Belongs to the protein-tyrosine phosphatase family. Non-receptor class dual specificity subfamily.</text>
</comment>
<dbReference type="InterPro" id="IPR016130">
    <property type="entry name" value="Tyr_Pase_AS"/>
</dbReference>
<evidence type="ECO:0000256" key="4">
    <source>
        <dbReference type="ARBA" id="ARBA00022912"/>
    </source>
</evidence>
<name>A0A5M3MSB2_CONPW</name>
<reference evidence="9" key="1">
    <citation type="journal article" date="2012" name="Science">
        <title>The Paleozoic origin of enzymatic lignin decomposition reconstructed from 31 fungal genomes.</title>
        <authorList>
            <person name="Floudas D."/>
            <person name="Binder M."/>
            <person name="Riley R."/>
            <person name="Barry K."/>
            <person name="Blanchette R.A."/>
            <person name="Henrissat B."/>
            <person name="Martinez A.T."/>
            <person name="Otillar R."/>
            <person name="Spatafora J.W."/>
            <person name="Yadav J.S."/>
            <person name="Aerts A."/>
            <person name="Benoit I."/>
            <person name="Boyd A."/>
            <person name="Carlson A."/>
            <person name="Copeland A."/>
            <person name="Coutinho P.M."/>
            <person name="de Vries R.P."/>
            <person name="Ferreira P."/>
            <person name="Findley K."/>
            <person name="Foster B."/>
            <person name="Gaskell J."/>
            <person name="Glotzer D."/>
            <person name="Gorecki P."/>
            <person name="Heitman J."/>
            <person name="Hesse C."/>
            <person name="Hori C."/>
            <person name="Igarashi K."/>
            <person name="Jurgens J.A."/>
            <person name="Kallen N."/>
            <person name="Kersten P."/>
            <person name="Kohler A."/>
            <person name="Kuees U."/>
            <person name="Kumar T.K.A."/>
            <person name="Kuo A."/>
            <person name="LaButti K."/>
            <person name="Larrondo L.F."/>
            <person name="Lindquist E."/>
            <person name="Ling A."/>
            <person name="Lombard V."/>
            <person name="Lucas S."/>
            <person name="Lundell T."/>
            <person name="Martin R."/>
            <person name="McLaughlin D.J."/>
            <person name="Morgenstern I."/>
            <person name="Morin E."/>
            <person name="Murat C."/>
            <person name="Nagy L.G."/>
            <person name="Nolan M."/>
            <person name="Ohm R.A."/>
            <person name="Patyshakuliyeva A."/>
            <person name="Rokas A."/>
            <person name="Ruiz-Duenas F.J."/>
            <person name="Sabat G."/>
            <person name="Salamov A."/>
            <person name="Samejima M."/>
            <person name="Schmutz J."/>
            <person name="Slot J.C."/>
            <person name="St John F."/>
            <person name="Stenlid J."/>
            <person name="Sun H."/>
            <person name="Sun S."/>
            <person name="Syed K."/>
            <person name="Tsang A."/>
            <person name="Wiebenga A."/>
            <person name="Young D."/>
            <person name="Pisabarro A."/>
            <person name="Eastwood D.C."/>
            <person name="Martin F."/>
            <person name="Cullen D."/>
            <person name="Grigoriev I.V."/>
            <person name="Hibbett D.S."/>
        </authorList>
    </citation>
    <scope>NUCLEOTIDE SEQUENCE [LARGE SCALE GENOMIC DNA]</scope>
    <source>
        <strain evidence="9">RWD-64-598 SS2</strain>
    </source>
</reference>
<keyword evidence="4" id="KW-0904">Protein phosphatase</keyword>
<dbReference type="EC" id="3.1.3.48" evidence="2"/>
<dbReference type="PANTHER" id="PTHR10159:SF519">
    <property type="entry name" value="DUAL SPECIFICITY PROTEIN PHOSPHATASE MPK3"/>
    <property type="match status" value="1"/>
</dbReference>
<feature type="domain" description="Tyrosine specific protein phosphatases" evidence="7">
    <location>
        <begin position="102"/>
        <end position="160"/>
    </location>
</feature>
<proteinExistence type="inferred from homology"/>